<sequence length="141" mass="14679">MPHSRPADADEPCNAVLRDRRGPLPTRPACHPLAAWRVLGPGAVDAATLDEIRRALAGPVLLHHRLWRKAVSGDAAAMVAVAVDVVHGRGSDEFAGDLAMSCLLVHARAGCDVAALVLAHNLAVLSRRGALDGNPADVGGR</sequence>
<dbReference type="RefSeq" id="WP_135416200.1">
    <property type="nucleotide sequence ID" value="NZ_SRLB01000012.1"/>
</dbReference>
<accession>A0A4Z0NQ28</accession>
<organism evidence="1 2">
    <name type="scientific">Methylobacterium nonmethylotrophicum</name>
    <dbReference type="NCBI Taxonomy" id="1141884"/>
    <lineage>
        <taxon>Bacteria</taxon>
        <taxon>Pseudomonadati</taxon>
        <taxon>Pseudomonadota</taxon>
        <taxon>Alphaproteobacteria</taxon>
        <taxon>Hyphomicrobiales</taxon>
        <taxon>Methylobacteriaceae</taxon>
        <taxon>Methylobacterium</taxon>
    </lineage>
</organism>
<dbReference type="Proteomes" id="UP000297535">
    <property type="component" value="Unassembled WGS sequence"/>
</dbReference>
<evidence type="ECO:0000313" key="1">
    <source>
        <dbReference type="EMBL" id="TGD97900.1"/>
    </source>
</evidence>
<evidence type="ECO:0000313" key="2">
    <source>
        <dbReference type="Proteomes" id="UP000297535"/>
    </source>
</evidence>
<name>A0A4Z0NQ28_9HYPH</name>
<comment type="caution">
    <text evidence="1">The sequence shown here is derived from an EMBL/GenBank/DDBJ whole genome shotgun (WGS) entry which is preliminary data.</text>
</comment>
<dbReference type="EMBL" id="SRLB01000012">
    <property type="protein sequence ID" value="TGD97900.1"/>
    <property type="molecule type" value="Genomic_DNA"/>
</dbReference>
<reference evidence="1 2" key="1">
    <citation type="submission" date="2019-04" db="EMBL/GenBank/DDBJ databases">
        <authorList>
            <person name="Feng G."/>
            <person name="Zhu H."/>
        </authorList>
    </citation>
    <scope>NUCLEOTIDE SEQUENCE [LARGE SCALE GENOMIC DNA]</scope>
    <source>
        <strain evidence="1 2">6HR-1</strain>
    </source>
</reference>
<keyword evidence="2" id="KW-1185">Reference proteome</keyword>
<proteinExistence type="predicted"/>
<protein>
    <submittedName>
        <fullName evidence="1">Uncharacterized protein</fullName>
    </submittedName>
</protein>
<dbReference type="AlphaFoldDB" id="A0A4Z0NQ28"/>
<gene>
    <name evidence="1" type="ORF">EU555_17150</name>
</gene>